<name>A0A8J8PFI6_9ARCH</name>
<dbReference type="InterPro" id="IPR047187">
    <property type="entry name" value="SF1_C_Upf1"/>
</dbReference>
<dbReference type="InterPro" id="IPR041679">
    <property type="entry name" value="DNA2/NAM7-like_C"/>
</dbReference>
<dbReference type="SUPFAM" id="SSF52540">
    <property type="entry name" value="P-loop containing nucleoside triphosphate hydrolases"/>
    <property type="match status" value="1"/>
</dbReference>
<dbReference type="EMBL" id="LVVT01000001">
    <property type="protein sequence ID" value="TQS84686.1"/>
    <property type="molecule type" value="Genomic_DNA"/>
</dbReference>
<evidence type="ECO:0000313" key="5">
    <source>
        <dbReference type="EMBL" id="TQS84686.1"/>
    </source>
</evidence>
<dbReference type="Pfam" id="PF13087">
    <property type="entry name" value="AAA_12"/>
    <property type="match status" value="1"/>
</dbReference>
<dbReference type="PANTHER" id="PTHR10887:SF530">
    <property type="entry name" value="SUPERFAMILY I DNA HELICASES"/>
    <property type="match status" value="1"/>
</dbReference>
<feature type="domain" description="DNA2/NAM7 helicase-like C-terminal" evidence="3">
    <location>
        <begin position="1326"/>
        <end position="1509"/>
    </location>
</feature>
<dbReference type="Pfam" id="PF13195">
    <property type="entry name" value="DUF4011"/>
    <property type="match status" value="1"/>
</dbReference>
<evidence type="ECO:0000259" key="4">
    <source>
        <dbReference type="Pfam" id="PF18741"/>
    </source>
</evidence>
<dbReference type="Proteomes" id="UP000752814">
    <property type="component" value="Unassembled WGS sequence"/>
</dbReference>
<dbReference type="InterPro" id="IPR011335">
    <property type="entry name" value="Restrct_endonuc-II-like"/>
</dbReference>
<dbReference type="SUPFAM" id="SSF52980">
    <property type="entry name" value="Restriction endonuclease-like"/>
    <property type="match status" value="1"/>
</dbReference>
<comment type="caution">
    <text evidence="5">The sequence shown here is derived from an EMBL/GenBank/DDBJ whole genome shotgun (WGS) entry which is preliminary data.</text>
</comment>
<feature type="region of interest" description="Disordered" evidence="1">
    <location>
        <begin position="323"/>
        <end position="346"/>
    </location>
</feature>
<dbReference type="InterPro" id="IPR045055">
    <property type="entry name" value="DNA2/NAM7-like"/>
</dbReference>
<evidence type="ECO:0000259" key="3">
    <source>
        <dbReference type="Pfam" id="PF13087"/>
    </source>
</evidence>
<gene>
    <name evidence="5" type="ORF">A3207_01230</name>
</gene>
<evidence type="ECO:0000313" key="6">
    <source>
        <dbReference type="Proteomes" id="UP000752814"/>
    </source>
</evidence>
<dbReference type="InterPro" id="IPR041677">
    <property type="entry name" value="DNA2/NAM7_AAA_11"/>
</dbReference>
<evidence type="ECO:0000256" key="1">
    <source>
        <dbReference type="SAM" id="MobiDB-lite"/>
    </source>
</evidence>
<dbReference type="InterPro" id="IPR025103">
    <property type="entry name" value="DUF4011"/>
</dbReference>
<protein>
    <recommendedName>
        <fullName evidence="7">DNA helicase</fullName>
    </recommendedName>
</protein>
<dbReference type="GO" id="GO:0004386">
    <property type="term" value="F:helicase activity"/>
    <property type="evidence" value="ECO:0007669"/>
    <property type="project" value="InterPro"/>
</dbReference>
<dbReference type="Pfam" id="PF18741">
    <property type="entry name" value="MTES_1575"/>
    <property type="match status" value="1"/>
</dbReference>
<dbReference type="InterPro" id="IPR049468">
    <property type="entry name" value="Restrct_endonuc-II-like_dom"/>
</dbReference>
<evidence type="ECO:0008006" key="7">
    <source>
        <dbReference type="Google" id="ProtNLM"/>
    </source>
</evidence>
<organism evidence="5 6">
    <name type="scientific">Candidatus Methanomassiliicoccus intestinalis</name>
    <dbReference type="NCBI Taxonomy" id="1406512"/>
    <lineage>
        <taxon>Archaea</taxon>
        <taxon>Methanobacteriati</taxon>
        <taxon>Thermoplasmatota</taxon>
        <taxon>Thermoplasmata</taxon>
        <taxon>Methanomassiliicoccales</taxon>
        <taxon>Methanomassiliicoccaceae</taxon>
        <taxon>Methanomassiliicoccus</taxon>
    </lineage>
</organism>
<accession>A0A8J8PFI6</accession>
<feature type="domain" description="DNA2/NAM7 helicase helicase" evidence="2">
    <location>
        <begin position="1257"/>
        <end position="1297"/>
    </location>
</feature>
<dbReference type="InterPro" id="IPR027417">
    <property type="entry name" value="P-loop_NTPase"/>
</dbReference>
<dbReference type="Gene3D" id="3.40.50.300">
    <property type="entry name" value="P-loop containing nucleotide triphosphate hydrolases"/>
    <property type="match status" value="3"/>
</dbReference>
<evidence type="ECO:0000259" key="2">
    <source>
        <dbReference type="Pfam" id="PF13086"/>
    </source>
</evidence>
<dbReference type="PANTHER" id="PTHR10887">
    <property type="entry name" value="DNA2/NAM7 HELICASE FAMILY"/>
    <property type="match status" value="1"/>
</dbReference>
<feature type="domain" description="Restriction endonuclease type II-like" evidence="4">
    <location>
        <begin position="1557"/>
        <end position="1652"/>
    </location>
</feature>
<sequence>MDGIIEIRVLYSAIANYSMVYNRVPLIKRIEVRNISSESLGNIKLNVSFKQNTEQSEQYESEWESSIGSIPAGQYVSFDRIPLKISKELFFLTEKNTDASFIITVTSNTTGEVLEEKTLDLKILPRDTWIGSDIMPELLASFVTPGRNAVRLITEEASAYQSGLPEKAKEYAREIYENIRKKGPFTITQMNPAAGSINAMEMLSRKQGTALDLSIFYASCLERAGLNPVIILLDNRVITACWLEDKTFAECVEDDVSLITKRMAEGVEEIIAVDISILTDNGSFEQAQESAEYHLAESSFDIFIDVIRCRGSGIFPIPERLGDEQKYTPRKTSPSQQLDPPPASYSKQRMWENKLLDLSLRNGLISYRLRRNSIQIMAADLNSLEAALASGEEFQILSKPSDILTKQQDNIHFPIDLESVRNLTDMEYSNHRLRTYLKEDELKKQIVYIYRTTKTNMEENGANTLYLALGFLKWYETDVSEKERRAPIVLVPVELVRKSAGKGYVLRIRDEDSLVNVTLVEMLRQNFNINVTDVDPLPTAETGIDIKQVFATFRKAVIDKPRWEVENISVLGQFSFNQFIMWNDMRNRSEELTNHKVVASLISGKMEWEQHGEFQSPDTLDNMVLPSDMAVPISADSSQLSAIYASGNDLSFVLHGPPGTGKSQTITNIIANALFQGKTVLFIAEKMAALSVVQRRLESIGLGPFSLELHSNKTKKRDALSQLDEVLSIPKAIHPDEYAARAQKLFELRKELNSVISAIHSKRSIGLSLYDVITLYEATRSEEHIHFTRQQVASLNASTYDSWNSVVRDIATAGAACGNVADHPLKELGACEYSYSFRDEVIELLNEYLKTIQDLKSPCESIQLSKYADYQTLYNVLNRINSKQISKELLASCDDPSIRSNLDIIYTLCRKRSEIHDKILRIFSEGVFKLDACRLFDKWNEIDRKMIRFGQRDIIKELKEYARTSIDKEKVPAYLQLLCDYRLAGEKMWEVGAGFDKLFGPIWNINNTDWRLLNSLYVESTEIKSLAAALGADMWQQIIDIDEQAAQAYLNSFEKVSKLTFDLTVKLALDVEVLAGESCFEDSTKKVSVWLENIESLRAWSLFASRIKEARLLGLSNVVEEYMSGRIQSDELMPAFTKSISRVYAEYVIDTEPSLSLFNGDIFEDEIKKYHEATEEFERLTREELVAKLSSKLPDITGSAASSSELSILRKAIKTGGRGLSIRRLFDQIPNLLKTLCPCMLMSPISVAQYIDPKFPKFDLVIFDEASQMQTCYAVGAIARGKEFIVVGDPKQLPPTSFFTINTVDEDNIEKEDLESILDDCLALSMPQEHLLWHYRSRHESLIAFSNMQFYDNKLFTFPSPNDIVSKVSLVHVDGYYDRGKTKQNKTEAKAVVDEIIRRLADPVLRNQSIGVVAFSIAQQNLIDDMLSDALDKNPELDAINSSAEEPIFIKNLENVQGDERDVILFSIGYGPDKSGTVRLNFGPLNREGGWRRLNVAVSRARMEMIVFSTLRPDQIDITRTNSEGIINLKSFLEFAKNGKNCLPRDKKDCAGEGIEDIIAHKIEEMGYKTNVDIGSSGYRMDIGIIDPDNEDEYVLGIMIDGKNKQSPSTARDRNIVQNSVLESLGWNLHHLWIMDWWYDSEKELSKIKDAIELAIKKNRVAEEEKAIDENNLRANAQIVLNVEVPDDKVSETAEDSIQPEYNPADTQNIGNPEDFMTGDSREKIIEQMKEIIRLEGPISYKLLQKKTLSSWGIYRPIVKVNKYFEKLFNDLNPKQTTFNGKIFIWNADQDPETYEGYRTPTDKERRDIADIPPEEIINAIKEVVNNQFALSSSDLVREVGKLFGFSRLGNNLKAIIGECIDQSVKAGLIKSDGDRVSVI</sequence>
<dbReference type="Pfam" id="PF13086">
    <property type="entry name" value="AAA_11"/>
    <property type="match status" value="1"/>
</dbReference>
<dbReference type="CDD" id="cd18808">
    <property type="entry name" value="SF1_C_Upf1"/>
    <property type="match status" value="1"/>
</dbReference>
<reference evidence="5" key="1">
    <citation type="submission" date="2016-03" db="EMBL/GenBank/DDBJ databases">
        <authorList>
            <person name="Borrel G."/>
            <person name="Mccann A."/>
            <person name="O'Toole P.W."/>
        </authorList>
    </citation>
    <scope>NUCLEOTIDE SEQUENCE</scope>
    <source>
        <strain evidence="5">183</strain>
    </source>
</reference>
<proteinExistence type="predicted"/>
<dbReference type="FunFam" id="3.40.50.300:FF:002063">
    <property type="entry name" value="DNA helicase related protein"/>
    <property type="match status" value="1"/>
</dbReference>